<organism evidence="2 3">
    <name type="scientific">Banduia mediterranea</name>
    <dbReference type="NCBI Taxonomy" id="3075609"/>
    <lineage>
        <taxon>Bacteria</taxon>
        <taxon>Pseudomonadati</taxon>
        <taxon>Pseudomonadota</taxon>
        <taxon>Gammaproteobacteria</taxon>
        <taxon>Nevskiales</taxon>
        <taxon>Algiphilaceae</taxon>
        <taxon>Banduia</taxon>
    </lineage>
</organism>
<dbReference type="EMBL" id="JAVRIC010000004">
    <property type="protein sequence ID" value="MDT0496641.1"/>
    <property type="molecule type" value="Genomic_DNA"/>
</dbReference>
<keyword evidence="3" id="KW-1185">Reference proteome</keyword>
<dbReference type="Proteomes" id="UP001254608">
    <property type="component" value="Unassembled WGS sequence"/>
</dbReference>
<dbReference type="Gene3D" id="3.40.190.10">
    <property type="entry name" value="Periplasmic binding protein-like II"/>
    <property type="match status" value="2"/>
</dbReference>
<dbReference type="Pfam" id="PF12849">
    <property type="entry name" value="PBP_like_2"/>
    <property type="match status" value="1"/>
</dbReference>
<sequence>MSRALKADEADLRGFVIARDGIAVIVHARNPIQALTDSQIVAIYTGQLRDWHTEAALIPWSWSRVVATHKLAQARRISDYCAAFWTHDGSGRLIEFNRTDALFSAPNDPLVAAYLDGRRG</sequence>
<feature type="domain" description="PBP" evidence="1">
    <location>
        <begin position="2"/>
        <end position="53"/>
    </location>
</feature>
<comment type="caution">
    <text evidence="2">The sequence shown here is derived from an EMBL/GenBank/DDBJ whole genome shotgun (WGS) entry which is preliminary data.</text>
</comment>
<dbReference type="RefSeq" id="WP_311364029.1">
    <property type="nucleotide sequence ID" value="NZ_JAVRIC010000004.1"/>
</dbReference>
<proteinExistence type="predicted"/>
<dbReference type="InterPro" id="IPR024370">
    <property type="entry name" value="PBP_domain"/>
</dbReference>
<accession>A0ABU2WFJ5</accession>
<name>A0ABU2WFJ5_9GAMM</name>
<evidence type="ECO:0000259" key="1">
    <source>
        <dbReference type="Pfam" id="PF12849"/>
    </source>
</evidence>
<reference evidence="2 3" key="1">
    <citation type="submission" date="2023-09" db="EMBL/GenBank/DDBJ databases">
        <authorList>
            <person name="Rey-Velasco X."/>
        </authorList>
    </citation>
    <scope>NUCLEOTIDE SEQUENCE [LARGE SCALE GENOMIC DNA]</scope>
    <source>
        <strain evidence="2 3">W345</strain>
    </source>
</reference>
<dbReference type="SUPFAM" id="SSF53850">
    <property type="entry name" value="Periplasmic binding protein-like II"/>
    <property type="match status" value="1"/>
</dbReference>
<protein>
    <recommendedName>
        <fullName evidence="1">PBP domain-containing protein</fullName>
    </recommendedName>
</protein>
<evidence type="ECO:0000313" key="3">
    <source>
        <dbReference type="Proteomes" id="UP001254608"/>
    </source>
</evidence>
<gene>
    <name evidence="2" type="ORF">RM530_04600</name>
</gene>
<evidence type="ECO:0000313" key="2">
    <source>
        <dbReference type="EMBL" id="MDT0496641.1"/>
    </source>
</evidence>